<sequence length="124" mass="13329">MSLLLVPAIPFPGFESSAGFRLEDVEGTMGLHSLESVQDPALRLFVLDAALHLPHYTPVFTDGQRDLAGITEPDQQRVLVVVNTSDSNPTVNLLAPILVNASTLACAQVILEGQSWDLRTPLPA</sequence>
<dbReference type="Proteomes" id="UP000523000">
    <property type="component" value="Unassembled WGS sequence"/>
</dbReference>
<keyword evidence="4" id="KW-0282">Flagellum</keyword>
<keyword evidence="2" id="KW-1005">Bacterial flagellum biogenesis</keyword>
<dbReference type="GO" id="GO:0044780">
    <property type="term" value="P:bacterial-type flagellum assembly"/>
    <property type="evidence" value="ECO:0007669"/>
    <property type="project" value="InterPro"/>
</dbReference>
<dbReference type="EMBL" id="JACHVS010000001">
    <property type="protein sequence ID" value="MBB2993910.1"/>
    <property type="molecule type" value="Genomic_DNA"/>
</dbReference>
<dbReference type="PANTHER" id="PTHR39190">
    <property type="entry name" value="FLAGELLAR ASSEMBLY FACTOR FLIW"/>
    <property type="match status" value="1"/>
</dbReference>
<keyword evidence="4" id="KW-0969">Cilium</keyword>
<keyword evidence="4" id="KW-0966">Cell projection</keyword>
<protein>
    <submittedName>
        <fullName evidence="4">Flagellar assembly factor FliW</fullName>
    </submittedName>
</protein>
<dbReference type="RefSeq" id="WP_183509262.1">
    <property type="nucleotide sequence ID" value="NZ_BAABGK010000010.1"/>
</dbReference>
<keyword evidence="5" id="KW-1185">Reference proteome</keyword>
<keyword evidence="1" id="KW-0963">Cytoplasm</keyword>
<proteinExistence type="predicted"/>
<evidence type="ECO:0000256" key="1">
    <source>
        <dbReference type="ARBA" id="ARBA00022490"/>
    </source>
</evidence>
<name>A0A839QDD7_9MICC</name>
<reference evidence="4 5" key="1">
    <citation type="submission" date="2020-08" db="EMBL/GenBank/DDBJ databases">
        <title>Sequencing the genomes of 1000 actinobacteria strains.</title>
        <authorList>
            <person name="Klenk H.-P."/>
        </authorList>
    </citation>
    <scope>NUCLEOTIDE SEQUENCE [LARGE SCALE GENOMIC DNA]</scope>
    <source>
        <strain evidence="4 5">DSM 22826</strain>
    </source>
</reference>
<evidence type="ECO:0000256" key="3">
    <source>
        <dbReference type="ARBA" id="ARBA00022845"/>
    </source>
</evidence>
<organism evidence="4 5">
    <name type="scientific">Paeniglutamicibacter cryotolerans</name>
    <dbReference type="NCBI Taxonomy" id="670079"/>
    <lineage>
        <taxon>Bacteria</taxon>
        <taxon>Bacillati</taxon>
        <taxon>Actinomycetota</taxon>
        <taxon>Actinomycetes</taxon>
        <taxon>Micrococcales</taxon>
        <taxon>Micrococcaceae</taxon>
        <taxon>Paeniglutamicibacter</taxon>
    </lineage>
</organism>
<dbReference type="Pfam" id="PF02623">
    <property type="entry name" value="FliW"/>
    <property type="match status" value="1"/>
</dbReference>
<evidence type="ECO:0000313" key="4">
    <source>
        <dbReference type="EMBL" id="MBB2993910.1"/>
    </source>
</evidence>
<evidence type="ECO:0000313" key="5">
    <source>
        <dbReference type="Proteomes" id="UP000523000"/>
    </source>
</evidence>
<accession>A0A839QDD7</accession>
<comment type="caution">
    <text evidence="4">The sequence shown here is derived from an EMBL/GenBank/DDBJ whole genome shotgun (WGS) entry which is preliminary data.</text>
</comment>
<gene>
    <name evidence="4" type="ORF">E9229_000101</name>
</gene>
<dbReference type="SUPFAM" id="SSF141457">
    <property type="entry name" value="BH3618-like"/>
    <property type="match status" value="1"/>
</dbReference>
<dbReference type="Gene3D" id="2.30.290.10">
    <property type="entry name" value="BH3618-like"/>
    <property type="match status" value="1"/>
</dbReference>
<dbReference type="AlphaFoldDB" id="A0A839QDD7"/>
<evidence type="ECO:0000256" key="2">
    <source>
        <dbReference type="ARBA" id="ARBA00022795"/>
    </source>
</evidence>
<dbReference type="InterPro" id="IPR003775">
    <property type="entry name" value="Flagellar_assembly_factor_FliW"/>
</dbReference>
<dbReference type="InterPro" id="IPR024046">
    <property type="entry name" value="Flagellar_assmbl_FliW_dom_sf"/>
</dbReference>
<dbReference type="PANTHER" id="PTHR39190:SF1">
    <property type="entry name" value="FLAGELLAR ASSEMBLY FACTOR FLIW"/>
    <property type="match status" value="1"/>
</dbReference>
<keyword evidence="3" id="KW-0810">Translation regulation</keyword>
<dbReference type="GO" id="GO:0006417">
    <property type="term" value="P:regulation of translation"/>
    <property type="evidence" value="ECO:0007669"/>
    <property type="project" value="UniProtKB-KW"/>
</dbReference>